<sequence length="168" mass="17898">MAVMAAAALALGSGTGVAWPFREESPLRRDGEFRERDLTGCFARPFVPPSHSVLPAHSAFLVGWLSAPSQLPSLPYRDGLGGRGLHISILSSVLLFSAHLSHVVGLGASLHHGEVWPSVTPMDHMDHRRGGRPRWLPHLGESFVPSSCSVLPGGDTAASALQEPICEL</sequence>
<dbReference type="AlphaFoldDB" id="A0A7F8R914"/>
<protein>
    <submittedName>
        <fullName evidence="3">Uncharacterized protein LOC115942586 isoform X4</fullName>
    </submittedName>
</protein>
<feature type="signal peptide" evidence="1">
    <location>
        <begin position="1"/>
        <end position="18"/>
    </location>
</feature>
<reference evidence="3" key="1">
    <citation type="submission" date="2025-08" db="UniProtKB">
        <authorList>
            <consortium name="RefSeq"/>
        </authorList>
    </citation>
    <scope>IDENTIFICATION</scope>
    <source>
        <tissue evidence="3">Liver</tissue>
    </source>
</reference>
<dbReference type="Proteomes" id="UP000245341">
    <property type="component" value="Unplaced"/>
</dbReference>
<dbReference type="GeneID" id="115942586"/>
<evidence type="ECO:0000313" key="3">
    <source>
        <dbReference type="RefSeq" id="XP_030889168.1"/>
    </source>
</evidence>
<keyword evidence="1" id="KW-0732">Signal</keyword>
<accession>A0A7F8R914</accession>
<gene>
    <name evidence="3" type="primary">LOC115942586</name>
</gene>
<evidence type="ECO:0000256" key="1">
    <source>
        <dbReference type="SAM" id="SignalP"/>
    </source>
</evidence>
<keyword evidence="2" id="KW-1185">Reference proteome</keyword>
<dbReference type="RefSeq" id="XP_030889168.1">
    <property type="nucleotide sequence ID" value="XM_031033308.1"/>
</dbReference>
<feature type="chain" id="PRO_5028814259" evidence="1">
    <location>
        <begin position="19"/>
        <end position="168"/>
    </location>
</feature>
<name>A0A7F8R914_LEPWE</name>
<organism evidence="2 3">
    <name type="scientific">Leptonychotes weddellii</name>
    <name type="common">Weddell seal</name>
    <name type="synonym">Otaria weddellii</name>
    <dbReference type="NCBI Taxonomy" id="9713"/>
    <lineage>
        <taxon>Eukaryota</taxon>
        <taxon>Metazoa</taxon>
        <taxon>Chordata</taxon>
        <taxon>Craniata</taxon>
        <taxon>Vertebrata</taxon>
        <taxon>Euteleostomi</taxon>
        <taxon>Mammalia</taxon>
        <taxon>Eutheria</taxon>
        <taxon>Laurasiatheria</taxon>
        <taxon>Carnivora</taxon>
        <taxon>Caniformia</taxon>
        <taxon>Pinnipedia</taxon>
        <taxon>Phocidae</taxon>
        <taxon>Monachinae</taxon>
        <taxon>Lobodontini</taxon>
        <taxon>Leptonychotes</taxon>
    </lineage>
</organism>
<proteinExistence type="predicted"/>
<evidence type="ECO:0000313" key="2">
    <source>
        <dbReference type="Proteomes" id="UP000245341"/>
    </source>
</evidence>